<name>Q4T5B6_TETNG</name>
<keyword evidence="1" id="KW-0175">Coiled coil</keyword>
<protein>
    <submittedName>
        <fullName evidence="3">(spotted green pufferfish) hypothetical protein</fullName>
    </submittedName>
</protein>
<feature type="region of interest" description="Disordered" evidence="2">
    <location>
        <begin position="1"/>
        <end position="22"/>
    </location>
</feature>
<evidence type="ECO:0000313" key="3">
    <source>
        <dbReference type="EMBL" id="CAF91916.1"/>
    </source>
</evidence>
<dbReference type="KEGG" id="tng:GSTEN00006891G001"/>
<dbReference type="AlphaFoldDB" id="Q4T5B6"/>
<dbReference type="EMBL" id="CAAE01009335">
    <property type="protein sequence ID" value="CAF91916.1"/>
    <property type="molecule type" value="Genomic_DNA"/>
</dbReference>
<proteinExistence type="predicted"/>
<accession>Q4T5B6</accession>
<reference evidence="3" key="1">
    <citation type="journal article" date="2004" name="Nature">
        <title>Genome duplication in the teleost fish Tetraodon nigroviridis reveals the early vertebrate proto-karyotype.</title>
        <authorList>
            <person name="Jaillon O."/>
            <person name="Aury J.-M."/>
            <person name="Brunet F."/>
            <person name="Petit J.-L."/>
            <person name="Stange-Thomann N."/>
            <person name="Mauceli E."/>
            <person name="Bouneau L."/>
            <person name="Fischer C."/>
            <person name="Ozouf-Costaz C."/>
            <person name="Bernot A."/>
            <person name="Nicaud S."/>
            <person name="Jaffe D."/>
            <person name="Fisher S."/>
            <person name="Lutfalla G."/>
            <person name="Dossat C."/>
            <person name="Segurens B."/>
            <person name="Dasilva C."/>
            <person name="Salanoubat M."/>
            <person name="Levy M."/>
            <person name="Boudet N."/>
            <person name="Castellano S."/>
            <person name="Anthouard V."/>
            <person name="Jubin C."/>
            <person name="Castelli V."/>
            <person name="Katinka M."/>
            <person name="Vacherie B."/>
            <person name="Biemont C."/>
            <person name="Skalli Z."/>
            <person name="Cattolico L."/>
            <person name="Poulain J."/>
            <person name="De Berardinis V."/>
            <person name="Cruaud C."/>
            <person name="Duprat S."/>
            <person name="Brottier P."/>
            <person name="Coutanceau J.-P."/>
            <person name="Gouzy J."/>
            <person name="Parra G."/>
            <person name="Lardier G."/>
            <person name="Chapple C."/>
            <person name="McKernan K.J."/>
            <person name="McEwan P."/>
            <person name="Bosak S."/>
            <person name="Kellis M."/>
            <person name="Volff J.-N."/>
            <person name="Guigo R."/>
            <person name="Zody M.C."/>
            <person name="Mesirov J."/>
            <person name="Lindblad-Toh K."/>
            <person name="Birren B."/>
            <person name="Nusbaum C."/>
            <person name="Kahn D."/>
            <person name="Robinson-Rechavi M."/>
            <person name="Laudet V."/>
            <person name="Schachter V."/>
            <person name="Quetier F."/>
            <person name="Saurin W."/>
            <person name="Scarpelli C."/>
            <person name="Wincker P."/>
            <person name="Lander E.S."/>
            <person name="Weissenbach J."/>
            <person name="Roest Crollius H."/>
        </authorList>
    </citation>
    <scope>NUCLEOTIDE SEQUENCE [LARGE SCALE GENOMIC DNA]</scope>
</reference>
<sequence length="219" mass="26486">MASSEVSQKHAQMEEKKQQPEEIKNLQAALMQSQNLVSRLEDLFQEKSKEVKKVVKKEQMRNLAHVDMMCELSAAQAALEESAKKREALEKHQQAQLEENLQLHRRKLEEMEERLRRELADETEKLRKELSDREEAFKKDLSEKENAFRNTLQGLSEQWEARAEEWAKKEEELQKQLQDMKAEKMEAPLFNTENTQKKRRRIWRFWRWKIWRCFRCRLS</sequence>
<evidence type="ECO:0000256" key="1">
    <source>
        <dbReference type="SAM" id="Coils"/>
    </source>
</evidence>
<feature type="coiled-coil region" evidence="1">
    <location>
        <begin position="72"/>
        <end position="183"/>
    </location>
</feature>
<gene>
    <name evidence="3" type="ORF">GSTENG00006891001</name>
</gene>
<reference evidence="3" key="2">
    <citation type="submission" date="2004-02" db="EMBL/GenBank/DDBJ databases">
        <authorList>
            <consortium name="Genoscope"/>
            <consortium name="Whitehead Institute Centre for Genome Research"/>
        </authorList>
    </citation>
    <scope>NUCLEOTIDE SEQUENCE</scope>
</reference>
<organism evidence="3">
    <name type="scientific">Tetraodon nigroviridis</name>
    <name type="common">Spotted green pufferfish</name>
    <name type="synonym">Chelonodon nigroviridis</name>
    <dbReference type="NCBI Taxonomy" id="99883"/>
    <lineage>
        <taxon>Eukaryota</taxon>
        <taxon>Metazoa</taxon>
        <taxon>Chordata</taxon>
        <taxon>Craniata</taxon>
        <taxon>Vertebrata</taxon>
        <taxon>Euteleostomi</taxon>
        <taxon>Actinopterygii</taxon>
        <taxon>Neopterygii</taxon>
        <taxon>Teleostei</taxon>
        <taxon>Neoteleostei</taxon>
        <taxon>Acanthomorphata</taxon>
        <taxon>Eupercaria</taxon>
        <taxon>Tetraodontiformes</taxon>
        <taxon>Tetradontoidea</taxon>
        <taxon>Tetraodontidae</taxon>
        <taxon>Tetraodon</taxon>
    </lineage>
</organism>
<feature type="compositionally biased region" description="Basic and acidic residues" evidence="2">
    <location>
        <begin position="7"/>
        <end position="22"/>
    </location>
</feature>
<comment type="caution">
    <text evidence="3">The sequence shown here is derived from an EMBL/GenBank/DDBJ whole genome shotgun (WGS) entry which is preliminary data.</text>
</comment>
<evidence type="ECO:0000256" key="2">
    <source>
        <dbReference type="SAM" id="MobiDB-lite"/>
    </source>
</evidence>